<evidence type="ECO:0000256" key="4">
    <source>
        <dbReference type="ARBA" id="ARBA00022630"/>
    </source>
</evidence>
<dbReference type="InterPro" id="IPR003374">
    <property type="entry name" value="ApbE-like_sf"/>
</dbReference>
<evidence type="ECO:0000256" key="9">
    <source>
        <dbReference type="ARBA" id="ARBA00031306"/>
    </source>
</evidence>
<evidence type="ECO:0000256" key="3">
    <source>
        <dbReference type="ARBA" id="ARBA00016337"/>
    </source>
</evidence>
<comment type="catalytic activity">
    <reaction evidence="10">
        <text>L-threonyl-[protein] + FAD = FMN-L-threonyl-[protein] + AMP + H(+)</text>
        <dbReference type="Rhea" id="RHEA:36847"/>
        <dbReference type="Rhea" id="RHEA-COMP:11060"/>
        <dbReference type="Rhea" id="RHEA-COMP:11061"/>
        <dbReference type="ChEBI" id="CHEBI:15378"/>
        <dbReference type="ChEBI" id="CHEBI:30013"/>
        <dbReference type="ChEBI" id="CHEBI:57692"/>
        <dbReference type="ChEBI" id="CHEBI:74257"/>
        <dbReference type="ChEBI" id="CHEBI:456215"/>
        <dbReference type="EC" id="2.7.1.180"/>
    </reaction>
</comment>
<proteinExistence type="predicted"/>
<dbReference type="GO" id="GO:0046872">
    <property type="term" value="F:metal ion binding"/>
    <property type="evidence" value="ECO:0007669"/>
    <property type="project" value="UniProtKB-KW"/>
</dbReference>
<keyword evidence="7" id="KW-0274">FAD</keyword>
<feature type="non-terminal residue" evidence="11">
    <location>
        <position position="225"/>
    </location>
</feature>
<evidence type="ECO:0000256" key="5">
    <source>
        <dbReference type="ARBA" id="ARBA00022679"/>
    </source>
</evidence>
<evidence type="ECO:0000256" key="6">
    <source>
        <dbReference type="ARBA" id="ARBA00022723"/>
    </source>
</evidence>
<gene>
    <name evidence="11" type="ORF">METZ01_LOCUS253367</name>
</gene>
<accession>A0A382INS4</accession>
<evidence type="ECO:0000256" key="7">
    <source>
        <dbReference type="ARBA" id="ARBA00022827"/>
    </source>
</evidence>
<name>A0A382INS4_9ZZZZ</name>
<evidence type="ECO:0000313" key="11">
    <source>
        <dbReference type="EMBL" id="SVC00513.1"/>
    </source>
</evidence>
<dbReference type="GO" id="GO:0016740">
    <property type="term" value="F:transferase activity"/>
    <property type="evidence" value="ECO:0007669"/>
    <property type="project" value="UniProtKB-KW"/>
</dbReference>
<keyword evidence="5" id="KW-0808">Transferase</keyword>
<dbReference type="AlphaFoldDB" id="A0A382INS4"/>
<comment type="cofactor">
    <cofactor evidence="1">
        <name>Mg(2+)</name>
        <dbReference type="ChEBI" id="CHEBI:18420"/>
    </cofactor>
</comment>
<keyword evidence="4" id="KW-0285">Flavoprotein</keyword>
<dbReference type="PANTHER" id="PTHR30040:SF2">
    <property type="entry name" value="FAD:PROTEIN FMN TRANSFERASE"/>
    <property type="match status" value="1"/>
</dbReference>
<organism evidence="11">
    <name type="scientific">marine metagenome</name>
    <dbReference type="NCBI Taxonomy" id="408172"/>
    <lineage>
        <taxon>unclassified sequences</taxon>
        <taxon>metagenomes</taxon>
        <taxon>ecological metagenomes</taxon>
    </lineage>
</organism>
<reference evidence="11" key="1">
    <citation type="submission" date="2018-05" db="EMBL/GenBank/DDBJ databases">
        <authorList>
            <person name="Lanie J.A."/>
            <person name="Ng W.-L."/>
            <person name="Kazmierczak K.M."/>
            <person name="Andrzejewski T.M."/>
            <person name="Davidsen T.M."/>
            <person name="Wayne K.J."/>
            <person name="Tettelin H."/>
            <person name="Glass J.I."/>
            <person name="Rusch D."/>
            <person name="Podicherti R."/>
            <person name="Tsui H.-C.T."/>
            <person name="Winkler M.E."/>
        </authorList>
    </citation>
    <scope>NUCLEOTIDE SEQUENCE</scope>
</reference>
<evidence type="ECO:0000256" key="8">
    <source>
        <dbReference type="ARBA" id="ARBA00022842"/>
    </source>
</evidence>
<evidence type="ECO:0000256" key="10">
    <source>
        <dbReference type="ARBA" id="ARBA00048540"/>
    </source>
</evidence>
<keyword evidence="6" id="KW-0479">Metal-binding</keyword>
<dbReference type="PANTHER" id="PTHR30040">
    <property type="entry name" value="THIAMINE BIOSYNTHESIS LIPOPROTEIN APBE"/>
    <property type="match status" value="1"/>
</dbReference>
<evidence type="ECO:0000256" key="2">
    <source>
        <dbReference type="ARBA" id="ARBA00011955"/>
    </source>
</evidence>
<dbReference type="Pfam" id="PF02424">
    <property type="entry name" value="ApbE"/>
    <property type="match status" value="1"/>
</dbReference>
<dbReference type="EMBL" id="UINC01068138">
    <property type="protein sequence ID" value="SVC00513.1"/>
    <property type="molecule type" value="Genomic_DNA"/>
</dbReference>
<dbReference type="PROSITE" id="PS51257">
    <property type="entry name" value="PROKAR_LIPOPROTEIN"/>
    <property type="match status" value="1"/>
</dbReference>
<dbReference type="SUPFAM" id="SSF143631">
    <property type="entry name" value="ApbE-like"/>
    <property type="match status" value="1"/>
</dbReference>
<sequence>MARFFCFLLLALFIGCVERHENPPTELILRGKALGTTWTVKVRSPVPPDEENLRTDITAKIEENEKIFSHWRPDSELYQFNASLSTNPVSVPALLHQLLEHAHWMHGQSEGTFDPTIAPLVNLWGFGPVSTNRLATPSPEEISLALQKTGLEELEILPKGMVRKKRPDLQIDLSASAKGEIIDQVCSMLDRWGLNHYLVEIGGELRAKGNGKSGDGWEVALENGS</sequence>
<dbReference type="EC" id="2.7.1.180" evidence="2"/>
<dbReference type="InterPro" id="IPR024932">
    <property type="entry name" value="ApbE"/>
</dbReference>
<protein>
    <recommendedName>
        <fullName evidence="3">FAD:protein FMN transferase</fullName>
        <ecNumber evidence="2">2.7.1.180</ecNumber>
    </recommendedName>
    <alternativeName>
        <fullName evidence="9">Flavin transferase</fullName>
    </alternativeName>
</protein>
<dbReference type="Gene3D" id="3.10.520.10">
    <property type="entry name" value="ApbE-like domains"/>
    <property type="match status" value="1"/>
</dbReference>
<evidence type="ECO:0000256" key="1">
    <source>
        <dbReference type="ARBA" id="ARBA00001946"/>
    </source>
</evidence>
<keyword evidence="8" id="KW-0460">Magnesium</keyword>